<evidence type="ECO:0008006" key="3">
    <source>
        <dbReference type="Google" id="ProtNLM"/>
    </source>
</evidence>
<comment type="caution">
    <text evidence="1">The sequence shown here is derived from an EMBL/GenBank/DDBJ whole genome shotgun (WGS) entry which is preliminary data.</text>
</comment>
<evidence type="ECO:0000313" key="2">
    <source>
        <dbReference type="Proteomes" id="UP000003273"/>
    </source>
</evidence>
<evidence type="ECO:0000313" key="1">
    <source>
        <dbReference type="EMBL" id="CCI14432.1"/>
    </source>
</evidence>
<reference evidence="1 2" key="1">
    <citation type="submission" date="2012-04" db="EMBL/GenBank/DDBJ databases">
        <authorList>
            <person name="Genoscope - CEA"/>
        </authorList>
    </citation>
    <scope>NUCLEOTIDE SEQUENCE [LARGE SCALE GENOMIC DNA]</scope>
    <source>
        <strain evidence="1 2">9806</strain>
    </source>
</reference>
<dbReference type="EMBL" id="CAIL01000174">
    <property type="protein sequence ID" value="CCI14432.1"/>
    <property type="molecule type" value="Genomic_DNA"/>
</dbReference>
<name>I4GXA8_MICAE</name>
<gene>
    <name evidence="1" type="ORF">MICAE_2550001</name>
</gene>
<dbReference type="Proteomes" id="UP000003273">
    <property type="component" value="Unassembled WGS sequence"/>
</dbReference>
<protein>
    <recommendedName>
        <fullName evidence="3">DUF4214 domain-containing protein</fullName>
    </recommendedName>
</protein>
<accession>I4GXA8</accession>
<dbReference type="AlphaFoldDB" id="I4GXA8"/>
<sequence length="49" mass="5420">MTVAQNSIVELYVIYFNRAPDPAGLQFWSAQDITIEEMAAQFGASPEAK</sequence>
<dbReference type="HOGENOM" id="CLU_3137675_0_0_3"/>
<proteinExistence type="predicted"/>
<organism evidence="1 2">
    <name type="scientific">Microcystis aeruginosa PCC 9806</name>
    <dbReference type="NCBI Taxonomy" id="1160282"/>
    <lineage>
        <taxon>Bacteria</taxon>
        <taxon>Bacillati</taxon>
        <taxon>Cyanobacteriota</taxon>
        <taxon>Cyanophyceae</taxon>
        <taxon>Oscillatoriophycideae</taxon>
        <taxon>Chroococcales</taxon>
        <taxon>Microcystaceae</taxon>
        <taxon>Microcystis</taxon>
    </lineage>
</organism>
<dbReference type="RefSeq" id="WP_002785073.1">
    <property type="nucleotide sequence ID" value="NZ_HE973257.1"/>
</dbReference>